<dbReference type="HOGENOM" id="CLU_1053114_0_0_9"/>
<feature type="transmembrane region" description="Helical" evidence="1">
    <location>
        <begin position="12"/>
        <end position="30"/>
    </location>
</feature>
<dbReference type="PATRIC" id="fig|44252.3.peg.3377"/>
<evidence type="ECO:0000256" key="1">
    <source>
        <dbReference type="SAM" id="Phobius"/>
    </source>
</evidence>
<feature type="transmembrane region" description="Helical" evidence="1">
    <location>
        <begin position="153"/>
        <end position="172"/>
    </location>
</feature>
<keyword evidence="1" id="KW-1133">Transmembrane helix</keyword>
<feature type="transmembrane region" description="Helical" evidence="1">
    <location>
        <begin position="184"/>
        <end position="204"/>
    </location>
</feature>
<keyword evidence="3" id="KW-1185">Reference proteome</keyword>
<keyword evidence="1" id="KW-0472">Membrane</keyword>
<dbReference type="AlphaFoldDB" id="A0A090ZAE8"/>
<accession>A0A090ZAE8</accession>
<name>A0A090ZAE8_PAEMA</name>
<evidence type="ECO:0000313" key="3">
    <source>
        <dbReference type="Proteomes" id="UP000029278"/>
    </source>
</evidence>
<dbReference type="EMBL" id="JMQA01000029">
    <property type="protein sequence ID" value="KFN08259.1"/>
    <property type="molecule type" value="Genomic_DNA"/>
</dbReference>
<organism evidence="2 3">
    <name type="scientific">Paenibacillus macerans</name>
    <name type="common">Bacillus macerans</name>
    <dbReference type="NCBI Taxonomy" id="44252"/>
    <lineage>
        <taxon>Bacteria</taxon>
        <taxon>Bacillati</taxon>
        <taxon>Bacillota</taxon>
        <taxon>Bacilli</taxon>
        <taxon>Bacillales</taxon>
        <taxon>Paenibacillaceae</taxon>
        <taxon>Paenibacillus</taxon>
    </lineage>
</organism>
<sequence>MLDKLIDYLQHSPVWALALVVAFMALVWLYKEFKGMMEESNRAKLSLIQRRMDLYAGVEAAIAQAINKPEDSQAKQHLYIKLGEASSCFTGEARQILRDYYTEEDAFVLTTLLSIVQKEIDRLDRVKEKLSPLTMPTDVVETVSKLFIPLKPIIFMFAVGVVAFFYLAAFLVQDTALSRMAVTAAYVSLLFSMMLVAAIISLLMEGHSRLVPFNYVRSVEAVVMLLAPIVSLFFLWLAIPMLLLQILSFVLFAVSQRKKKYNMN</sequence>
<dbReference type="RefSeq" id="WP_036623621.1">
    <property type="nucleotide sequence ID" value="NZ_JAKOBR010000018.1"/>
</dbReference>
<dbReference type="GeneID" id="77007665"/>
<comment type="caution">
    <text evidence="2">The sequence shown here is derived from an EMBL/GenBank/DDBJ whole genome shotgun (WGS) entry which is preliminary data.</text>
</comment>
<gene>
    <name evidence="2" type="ORF">DJ90_1773</name>
</gene>
<proteinExistence type="predicted"/>
<feature type="transmembrane region" description="Helical" evidence="1">
    <location>
        <begin position="224"/>
        <end position="254"/>
    </location>
</feature>
<dbReference type="STRING" id="44252.DJ90_1773"/>
<reference evidence="2 3" key="1">
    <citation type="submission" date="2014-04" db="EMBL/GenBank/DDBJ databases">
        <authorList>
            <person name="Bishop-Lilly K.A."/>
            <person name="Broomall S.M."/>
            <person name="Chain P.S."/>
            <person name="Chertkov O."/>
            <person name="Coyne S.R."/>
            <person name="Daligault H.E."/>
            <person name="Davenport K.W."/>
            <person name="Erkkila T."/>
            <person name="Frey K.G."/>
            <person name="Gibbons H.S."/>
            <person name="Gu W."/>
            <person name="Jaissle J."/>
            <person name="Johnson S.L."/>
            <person name="Koroleva G.I."/>
            <person name="Ladner J.T."/>
            <person name="Lo C.-C."/>
            <person name="Minogue T.D."/>
            <person name="Munk C."/>
            <person name="Palacios G.F."/>
            <person name="Redden C.L."/>
            <person name="Rosenzweig C.N."/>
            <person name="Scholz M.B."/>
            <person name="Teshima H."/>
            <person name="Xu Y."/>
        </authorList>
    </citation>
    <scope>NUCLEOTIDE SEQUENCE [LARGE SCALE GENOMIC DNA]</scope>
    <source>
        <strain evidence="2 3">8244</strain>
    </source>
</reference>
<dbReference type="Proteomes" id="UP000029278">
    <property type="component" value="Unassembled WGS sequence"/>
</dbReference>
<protein>
    <submittedName>
        <fullName evidence="2">Uncharacterized protein</fullName>
    </submittedName>
</protein>
<evidence type="ECO:0000313" key="2">
    <source>
        <dbReference type="EMBL" id="KFN08259.1"/>
    </source>
</evidence>
<keyword evidence="1" id="KW-0812">Transmembrane</keyword>